<accession>A0A9W8S8N1</accession>
<dbReference type="Proteomes" id="UP001152049">
    <property type="component" value="Unassembled WGS sequence"/>
</dbReference>
<proteinExistence type="predicted"/>
<feature type="domain" description="DUF6546" evidence="1">
    <location>
        <begin position="2"/>
        <end position="151"/>
    </location>
</feature>
<dbReference type="OrthoDB" id="4688861at2759"/>
<keyword evidence="3" id="KW-1185">Reference proteome</keyword>
<evidence type="ECO:0000259" key="1">
    <source>
        <dbReference type="Pfam" id="PF20183"/>
    </source>
</evidence>
<dbReference type="AlphaFoldDB" id="A0A9W8S8N1"/>
<gene>
    <name evidence="2" type="ORF">NW762_003506</name>
</gene>
<sequence>MAVASISLRLGKLSESFIADASNFLDACQTSWEWPNLTSIVLTSQLLTPRESPTKINDMLLAAATAGEKMPKLKTMELWNGYRSGNGNGSSEPAVVTCRGTWELVLQLLVTQAWEAVAVKYLGPLFTKELLSDAISIKSHGDAILQLELSESGSVIRPVSLQQIQMEHQVLEGV</sequence>
<evidence type="ECO:0000313" key="2">
    <source>
        <dbReference type="EMBL" id="KAJ4267399.1"/>
    </source>
</evidence>
<comment type="caution">
    <text evidence="2">The sequence shown here is derived from an EMBL/GenBank/DDBJ whole genome shotgun (WGS) entry which is preliminary data.</text>
</comment>
<organism evidence="2 3">
    <name type="scientific">Fusarium torreyae</name>
    <dbReference type="NCBI Taxonomy" id="1237075"/>
    <lineage>
        <taxon>Eukaryota</taxon>
        <taxon>Fungi</taxon>
        <taxon>Dikarya</taxon>
        <taxon>Ascomycota</taxon>
        <taxon>Pezizomycotina</taxon>
        <taxon>Sordariomycetes</taxon>
        <taxon>Hypocreomycetidae</taxon>
        <taxon>Hypocreales</taxon>
        <taxon>Nectriaceae</taxon>
        <taxon>Fusarium</taxon>
    </lineage>
</organism>
<dbReference type="Pfam" id="PF20183">
    <property type="entry name" value="DUF6546"/>
    <property type="match status" value="1"/>
</dbReference>
<protein>
    <recommendedName>
        <fullName evidence="1">DUF6546 domain-containing protein</fullName>
    </recommendedName>
</protein>
<dbReference type="EMBL" id="JAOQAZ010000004">
    <property type="protein sequence ID" value="KAJ4267399.1"/>
    <property type="molecule type" value="Genomic_DNA"/>
</dbReference>
<name>A0A9W8S8N1_9HYPO</name>
<dbReference type="InterPro" id="IPR046676">
    <property type="entry name" value="DUF6546"/>
</dbReference>
<reference evidence="2" key="1">
    <citation type="submission" date="2022-09" db="EMBL/GenBank/DDBJ databases">
        <title>Fusarium specimens isolated from Avocado Roots.</title>
        <authorList>
            <person name="Stajich J."/>
            <person name="Roper C."/>
            <person name="Heimlech-Rivalta G."/>
        </authorList>
    </citation>
    <scope>NUCLEOTIDE SEQUENCE</scope>
    <source>
        <strain evidence="2">CF00136</strain>
    </source>
</reference>
<evidence type="ECO:0000313" key="3">
    <source>
        <dbReference type="Proteomes" id="UP001152049"/>
    </source>
</evidence>